<comment type="similarity">
    <text evidence="1">Belongs to the glycosyltransferase 32 family.</text>
</comment>
<dbReference type="InterPro" id="IPR051706">
    <property type="entry name" value="Glycosyltransferase_domain"/>
</dbReference>
<accession>A0ABQ1BB90</accession>
<feature type="transmembrane region" description="Helical" evidence="3">
    <location>
        <begin position="311"/>
        <end position="330"/>
    </location>
</feature>
<dbReference type="Gene3D" id="3.90.550.20">
    <property type="match status" value="1"/>
</dbReference>
<dbReference type="SUPFAM" id="SSF53448">
    <property type="entry name" value="Nucleotide-diphospho-sugar transferases"/>
    <property type="match status" value="1"/>
</dbReference>
<evidence type="ECO:0000256" key="1">
    <source>
        <dbReference type="ARBA" id="ARBA00009003"/>
    </source>
</evidence>
<keyword evidence="3" id="KW-1133">Transmembrane helix</keyword>
<keyword evidence="6" id="KW-1185">Reference proteome</keyword>
<protein>
    <recommendedName>
        <fullName evidence="7">Mannosyl phosphorylinositol ceramide synthase CSH1</fullName>
    </recommendedName>
</protein>
<dbReference type="InterPro" id="IPR029044">
    <property type="entry name" value="Nucleotide-diphossugar_trans"/>
</dbReference>
<feature type="chain" id="PRO_5045590813" description="Mannosyl phosphorylinositol ceramide synthase CSH1" evidence="4">
    <location>
        <begin position="24"/>
        <end position="356"/>
    </location>
</feature>
<dbReference type="PANTHER" id="PTHR32385">
    <property type="entry name" value="MANNOSYL PHOSPHORYLINOSITOL CERAMIDE SYNTHASE"/>
    <property type="match status" value="1"/>
</dbReference>
<organism evidence="5 6">
    <name type="scientific">Aspergillus udagawae</name>
    <dbReference type="NCBI Taxonomy" id="91492"/>
    <lineage>
        <taxon>Eukaryota</taxon>
        <taxon>Fungi</taxon>
        <taxon>Dikarya</taxon>
        <taxon>Ascomycota</taxon>
        <taxon>Pezizomycotina</taxon>
        <taxon>Eurotiomycetes</taxon>
        <taxon>Eurotiomycetidae</taxon>
        <taxon>Eurotiales</taxon>
        <taxon>Aspergillaceae</taxon>
        <taxon>Aspergillus</taxon>
        <taxon>Aspergillus subgen. Fumigati</taxon>
    </lineage>
</organism>
<evidence type="ECO:0008006" key="7">
    <source>
        <dbReference type="Google" id="ProtNLM"/>
    </source>
</evidence>
<evidence type="ECO:0000313" key="5">
    <source>
        <dbReference type="EMBL" id="GFF97712.1"/>
    </source>
</evidence>
<proteinExistence type="inferred from homology"/>
<dbReference type="EMBL" id="BLKG01000161">
    <property type="protein sequence ID" value="GFF97712.1"/>
    <property type="molecule type" value="Genomic_DNA"/>
</dbReference>
<comment type="caution">
    <text evidence="5">The sequence shown here is derived from an EMBL/GenBank/DDBJ whole genome shotgun (WGS) entry which is preliminary data.</text>
</comment>
<keyword evidence="3" id="KW-0472">Membrane</keyword>
<dbReference type="Proteomes" id="UP000465266">
    <property type="component" value="Unassembled WGS sequence"/>
</dbReference>
<keyword evidence="4" id="KW-0732">Signal</keyword>
<name>A0ABQ1BB90_9EURO</name>
<keyword evidence="3" id="KW-0812">Transmembrane</keyword>
<dbReference type="PANTHER" id="PTHR32385:SF15">
    <property type="entry name" value="INOSITOL PHOSPHOCERAMIDE MANNOSYLTRANSFERASE 1"/>
    <property type="match status" value="1"/>
</dbReference>
<evidence type="ECO:0000256" key="2">
    <source>
        <dbReference type="ARBA" id="ARBA00022679"/>
    </source>
</evidence>
<dbReference type="InterPro" id="IPR007577">
    <property type="entry name" value="GlycoTrfase_DXD_sugar-bd_CS"/>
</dbReference>
<dbReference type="Pfam" id="PF04488">
    <property type="entry name" value="Gly_transf_sug"/>
    <property type="match status" value="1"/>
</dbReference>
<evidence type="ECO:0000313" key="6">
    <source>
        <dbReference type="Proteomes" id="UP000465266"/>
    </source>
</evidence>
<feature type="signal peptide" evidence="4">
    <location>
        <begin position="1"/>
        <end position="23"/>
    </location>
</feature>
<keyword evidence="2" id="KW-0808">Transferase</keyword>
<evidence type="ECO:0000256" key="3">
    <source>
        <dbReference type="SAM" id="Phobius"/>
    </source>
</evidence>
<sequence>MARNRLALLLTLLALSLTGLVSSLPRLYYLVRLPFVWQASSAGSVISQEHDQFDVTFTAYEANYSSSDSGQRVLIPPILHHIHLGSRPPQRDWLVARELCLKHHASWSTFIWNDQSAEKLVREEYPHLYSTWKSYPYIIQRVDALRYMILQKHGGEHVLDDTCLELTVSTGVILDHDLECKRSLEPLRQFDFVAPAAYPAGISIGMMLSSPGNSYVKALVDNLPLYNLRWFYLPYVTVMFSSGCHYASTVYTLQSNRSSLRILYGPPDKPRMHMLNGPVNTPLFRHIGSSSWHNSDARFIWLFKSLDQRSLFAALVFVLFALITMILCCLHRTQGRPLDEEHEGTMTVSKLSTKSA</sequence>
<evidence type="ECO:0000256" key="4">
    <source>
        <dbReference type="SAM" id="SignalP"/>
    </source>
</evidence>
<reference evidence="5 6" key="1">
    <citation type="submission" date="2020-01" db="EMBL/GenBank/DDBJ databases">
        <title>Draft genome sequence of Aspergillus udagawae IFM 53868.</title>
        <authorList>
            <person name="Takahashi H."/>
            <person name="Yaguchi T."/>
        </authorList>
    </citation>
    <scope>NUCLEOTIDE SEQUENCE [LARGE SCALE GENOMIC DNA]</scope>
    <source>
        <strain evidence="5 6">IFM 53868</strain>
    </source>
</reference>
<gene>
    <name evidence="5" type="ORF">IFM53868_09335</name>
</gene>